<dbReference type="Proteomes" id="UP000887566">
    <property type="component" value="Unplaced"/>
</dbReference>
<organism evidence="1 2">
    <name type="scientific">Plectus sambesii</name>
    <dbReference type="NCBI Taxonomy" id="2011161"/>
    <lineage>
        <taxon>Eukaryota</taxon>
        <taxon>Metazoa</taxon>
        <taxon>Ecdysozoa</taxon>
        <taxon>Nematoda</taxon>
        <taxon>Chromadorea</taxon>
        <taxon>Plectida</taxon>
        <taxon>Plectina</taxon>
        <taxon>Plectoidea</taxon>
        <taxon>Plectidae</taxon>
        <taxon>Plectus</taxon>
    </lineage>
</organism>
<dbReference type="WBParaSite" id="PSAMB.scaffold4616size14067.g24728.t1">
    <property type="protein sequence ID" value="PSAMB.scaffold4616size14067.g24728.t1"/>
    <property type="gene ID" value="PSAMB.scaffold4616size14067.g24728"/>
</dbReference>
<proteinExistence type="predicted"/>
<protein>
    <submittedName>
        <fullName evidence="2">YitH acetyltransferase (GNAT) domain-containing protein</fullName>
    </submittedName>
</protein>
<reference evidence="2" key="1">
    <citation type="submission" date="2022-11" db="UniProtKB">
        <authorList>
            <consortium name="WormBaseParasite"/>
        </authorList>
    </citation>
    <scope>IDENTIFICATION</scope>
</reference>
<evidence type="ECO:0000313" key="1">
    <source>
        <dbReference type="Proteomes" id="UP000887566"/>
    </source>
</evidence>
<evidence type="ECO:0000313" key="2">
    <source>
        <dbReference type="WBParaSite" id="PSAMB.scaffold4616size14067.g24728.t1"/>
    </source>
</evidence>
<dbReference type="Gene3D" id="3.40.630.90">
    <property type="match status" value="1"/>
</dbReference>
<name>A0A914WR73_9BILA</name>
<sequence length="200" mass="23029">MAIKYRAKDIPVAGRTFQRLHGDTRQLLQALNQWMEQRPQLKDSYYPKDINSNETIDAVLSYDKKLAHFDRSSFMKVFFPLADHKKAIFNSQGEVIAVAATFPLFHENDYKLEQVYADNFDLALMVLHALLQDVNATNFSLLTPDETENGQKFIDFLVKQANCSLIKQAHRSYSREFHCPIDWNRVFAMIGRGQIASPLA</sequence>
<dbReference type="AlphaFoldDB" id="A0A914WR73"/>
<accession>A0A914WR73</accession>
<keyword evidence="1" id="KW-1185">Reference proteome</keyword>